<dbReference type="InterPro" id="IPR052931">
    <property type="entry name" value="Prophage_regulatory_activator"/>
</dbReference>
<protein>
    <recommendedName>
        <fullName evidence="2">AlpA family phage regulatory protein</fullName>
    </recommendedName>
</protein>
<accession>A0A382Y5I1</accession>
<dbReference type="Pfam" id="PF05930">
    <property type="entry name" value="Phage_AlpA"/>
    <property type="match status" value="1"/>
</dbReference>
<organism evidence="1">
    <name type="scientific">marine metagenome</name>
    <dbReference type="NCBI Taxonomy" id="408172"/>
    <lineage>
        <taxon>unclassified sequences</taxon>
        <taxon>metagenomes</taxon>
        <taxon>ecological metagenomes</taxon>
    </lineage>
</organism>
<evidence type="ECO:0008006" key="2">
    <source>
        <dbReference type="Google" id="ProtNLM"/>
    </source>
</evidence>
<sequence>MSDLKVIKLATVKELTALSAASIYRLMKKGTFPKQIKLGERSSAWFLREINDWIEKKRNIRDGGES</sequence>
<dbReference type="Gene3D" id="1.10.238.160">
    <property type="match status" value="1"/>
</dbReference>
<dbReference type="PANTHER" id="PTHR36154">
    <property type="entry name" value="DNA-BINDING TRANSCRIPTIONAL ACTIVATOR ALPA"/>
    <property type="match status" value="1"/>
</dbReference>
<evidence type="ECO:0000313" key="1">
    <source>
        <dbReference type="EMBL" id="SVD78566.1"/>
    </source>
</evidence>
<name>A0A382Y5I1_9ZZZZ</name>
<dbReference type="AlphaFoldDB" id="A0A382Y5I1"/>
<proteinExistence type="predicted"/>
<gene>
    <name evidence="1" type="ORF">METZ01_LOCUS431420</name>
</gene>
<dbReference type="InterPro" id="IPR010260">
    <property type="entry name" value="AlpA"/>
</dbReference>
<reference evidence="1" key="1">
    <citation type="submission" date="2018-05" db="EMBL/GenBank/DDBJ databases">
        <authorList>
            <person name="Lanie J.A."/>
            <person name="Ng W.-L."/>
            <person name="Kazmierczak K.M."/>
            <person name="Andrzejewski T.M."/>
            <person name="Davidsen T.M."/>
            <person name="Wayne K.J."/>
            <person name="Tettelin H."/>
            <person name="Glass J.I."/>
            <person name="Rusch D."/>
            <person name="Podicherti R."/>
            <person name="Tsui H.-C.T."/>
            <person name="Winkler M.E."/>
        </authorList>
    </citation>
    <scope>NUCLEOTIDE SEQUENCE</scope>
</reference>
<dbReference type="PANTHER" id="PTHR36154:SF1">
    <property type="entry name" value="DNA-BINDING TRANSCRIPTIONAL ACTIVATOR ALPA"/>
    <property type="match status" value="1"/>
</dbReference>
<dbReference type="EMBL" id="UINC01173133">
    <property type="protein sequence ID" value="SVD78566.1"/>
    <property type="molecule type" value="Genomic_DNA"/>
</dbReference>